<keyword evidence="1" id="KW-0472">Membrane</keyword>
<keyword evidence="1" id="KW-1133">Transmembrane helix</keyword>
<sequence>MTEVTEPGVDPVRGQVPPPLTVAVSVVAVQGLGVLLFAVLQLAEVSSERAAVGVSNAVFFGVYGALLVAAAWALWRRTAWARGPVMLTQLICLGLAWGVRDVVFVAVIMAVSALVALAGLLHPDSMAALGDR</sequence>
<feature type="transmembrane region" description="Helical" evidence="1">
    <location>
        <begin position="20"/>
        <end position="40"/>
    </location>
</feature>
<dbReference type="EMBL" id="JACCFP010000001">
    <property type="protein sequence ID" value="NYJ02122.1"/>
    <property type="molecule type" value="Genomic_DNA"/>
</dbReference>
<organism evidence="2 3">
    <name type="scientific">Nocardioides thalensis</name>
    <dbReference type="NCBI Taxonomy" id="1914755"/>
    <lineage>
        <taxon>Bacteria</taxon>
        <taxon>Bacillati</taxon>
        <taxon>Actinomycetota</taxon>
        <taxon>Actinomycetes</taxon>
        <taxon>Propionibacteriales</taxon>
        <taxon>Nocardioidaceae</taxon>
        <taxon>Nocardioides</taxon>
    </lineage>
</organism>
<evidence type="ECO:0000313" key="3">
    <source>
        <dbReference type="Proteomes" id="UP000530424"/>
    </source>
</evidence>
<protein>
    <submittedName>
        <fullName evidence="2">Uncharacterized protein</fullName>
    </submittedName>
</protein>
<dbReference type="Proteomes" id="UP000530424">
    <property type="component" value="Unassembled WGS sequence"/>
</dbReference>
<keyword evidence="3" id="KW-1185">Reference proteome</keyword>
<comment type="caution">
    <text evidence="2">The sequence shown here is derived from an EMBL/GenBank/DDBJ whole genome shotgun (WGS) entry which is preliminary data.</text>
</comment>
<evidence type="ECO:0000313" key="2">
    <source>
        <dbReference type="EMBL" id="NYJ02122.1"/>
    </source>
</evidence>
<accession>A0A853C616</accession>
<gene>
    <name evidence="2" type="ORF">HNR19_002820</name>
</gene>
<proteinExistence type="predicted"/>
<feature type="transmembrane region" description="Helical" evidence="1">
    <location>
        <begin position="102"/>
        <end position="122"/>
    </location>
</feature>
<reference evidence="2 3" key="1">
    <citation type="submission" date="2020-07" db="EMBL/GenBank/DDBJ databases">
        <title>Sequencing the genomes of 1000 actinobacteria strains.</title>
        <authorList>
            <person name="Klenk H.-P."/>
        </authorList>
    </citation>
    <scope>NUCLEOTIDE SEQUENCE [LARGE SCALE GENOMIC DNA]</scope>
    <source>
        <strain evidence="2 3">DSM 103833</strain>
    </source>
</reference>
<keyword evidence="1" id="KW-0812">Transmembrane</keyword>
<dbReference type="AlphaFoldDB" id="A0A853C616"/>
<name>A0A853C616_9ACTN</name>
<feature type="transmembrane region" description="Helical" evidence="1">
    <location>
        <begin position="52"/>
        <end position="73"/>
    </location>
</feature>
<evidence type="ECO:0000256" key="1">
    <source>
        <dbReference type="SAM" id="Phobius"/>
    </source>
</evidence>
<dbReference type="RefSeq" id="WP_179668528.1">
    <property type="nucleotide sequence ID" value="NZ_JACCFP010000001.1"/>
</dbReference>
<feature type="transmembrane region" description="Helical" evidence="1">
    <location>
        <begin position="79"/>
        <end position="97"/>
    </location>
</feature>